<proteinExistence type="predicted"/>
<evidence type="ECO:0000313" key="2">
    <source>
        <dbReference type="Proteomes" id="UP001144612"/>
    </source>
</evidence>
<gene>
    <name evidence="1" type="ORF">OW729_08740</name>
</gene>
<name>A0ABT4D8R8_9CLOT</name>
<protein>
    <submittedName>
        <fullName evidence="1">Uncharacterized protein</fullName>
    </submittedName>
</protein>
<accession>A0ABT4D8R8</accession>
<reference evidence="1" key="1">
    <citation type="submission" date="2022-12" db="EMBL/GenBank/DDBJ databases">
        <title>Clostridium sp. nov., isolated from industrial wastewater.</title>
        <authorList>
            <person name="Jiayan W."/>
        </authorList>
    </citation>
    <scope>NUCLEOTIDE SEQUENCE</scope>
    <source>
        <strain evidence="1">ZC22-4</strain>
    </source>
</reference>
<evidence type="ECO:0000313" key="1">
    <source>
        <dbReference type="EMBL" id="MCY6958690.1"/>
    </source>
</evidence>
<dbReference type="Proteomes" id="UP001144612">
    <property type="component" value="Unassembled WGS sequence"/>
</dbReference>
<dbReference type="RefSeq" id="WP_268061106.1">
    <property type="nucleotide sequence ID" value="NZ_JAPQFJ010000007.1"/>
</dbReference>
<sequence length="48" mass="5557">MDKDIKDLLLNLQSEVTQINNRLDEIEKTPSTGNYVYTNEDINSKQKS</sequence>
<comment type="caution">
    <text evidence="1">The sequence shown here is derived from an EMBL/GenBank/DDBJ whole genome shotgun (WGS) entry which is preliminary data.</text>
</comment>
<keyword evidence="2" id="KW-1185">Reference proteome</keyword>
<dbReference type="EMBL" id="JAPQFJ010000007">
    <property type="protein sequence ID" value="MCY6958690.1"/>
    <property type="molecule type" value="Genomic_DNA"/>
</dbReference>
<organism evidence="1 2">
    <name type="scientific">Clostridium brassicae</name>
    <dbReference type="NCBI Taxonomy" id="2999072"/>
    <lineage>
        <taxon>Bacteria</taxon>
        <taxon>Bacillati</taxon>
        <taxon>Bacillota</taxon>
        <taxon>Clostridia</taxon>
        <taxon>Eubacteriales</taxon>
        <taxon>Clostridiaceae</taxon>
        <taxon>Clostridium</taxon>
    </lineage>
</organism>